<proteinExistence type="predicted"/>
<evidence type="ECO:0000256" key="1">
    <source>
        <dbReference type="SAM" id="Phobius"/>
    </source>
</evidence>
<dbReference type="EMBL" id="MF063068">
    <property type="protein sequence ID" value="ARV77286.1"/>
    <property type="molecule type" value="Genomic_DNA"/>
</dbReference>
<name>A0A1Y0T025_9CAUD</name>
<evidence type="ECO:0000313" key="2">
    <source>
        <dbReference type="EMBL" id="ARV77286.1"/>
    </source>
</evidence>
<accession>A0A1Y0T025</accession>
<keyword evidence="1" id="KW-0472">Membrane</keyword>
<dbReference type="Proteomes" id="UP000224829">
    <property type="component" value="Segment"/>
</dbReference>
<gene>
    <name evidence="2" type="ORF">NOXIFER_117</name>
</gene>
<keyword evidence="1" id="KW-0812">Transmembrane</keyword>
<protein>
    <submittedName>
        <fullName evidence="2">Uncharacterized protein</fullName>
    </submittedName>
</protein>
<organism evidence="2 3">
    <name type="scientific">Pseudomonas phage Noxifer</name>
    <dbReference type="NCBI Taxonomy" id="2006684"/>
    <lineage>
        <taxon>Viruses</taxon>
        <taxon>Duplodnaviria</taxon>
        <taxon>Heunggongvirae</taxon>
        <taxon>Uroviricota</taxon>
        <taxon>Caudoviricetes</taxon>
        <taxon>Chimalliviridae</taxon>
        <taxon>Noxifervirus</taxon>
        <taxon>Noxifervirus noxifer</taxon>
    </lineage>
</organism>
<keyword evidence="3" id="KW-1185">Reference proteome</keyword>
<reference evidence="2 3" key="1">
    <citation type="submission" date="2017-05" db="EMBL/GenBank/DDBJ databases">
        <authorList>
            <person name="Song R."/>
            <person name="Chenine A.L."/>
            <person name="Ruprecht R.M."/>
        </authorList>
    </citation>
    <scope>NUCLEOTIDE SEQUENCE [LARGE SCALE GENOMIC DNA]</scope>
</reference>
<evidence type="ECO:0000313" key="3">
    <source>
        <dbReference type="Proteomes" id="UP000224829"/>
    </source>
</evidence>
<keyword evidence="1" id="KW-1133">Transmembrane helix</keyword>
<sequence>MNFYAMLLFILFSPWAWLIMGVLALVFIYANVRFSVTNAVNRRLLAPNLENPRTPQQQADMVLYLKSMSRKHKPGFWFVVLLVSGIALIVMIGLPMLCTYAVHC</sequence>
<feature type="transmembrane region" description="Helical" evidence="1">
    <location>
        <begin position="6"/>
        <end position="32"/>
    </location>
</feature>
<feature type="transmembrane region" description="Helical" evidence="1">
    <location>
        <begin position="76"/>
        <end position="102"/>
    </location>
</feature>